<feature type="region of interest" description="Disordered" evidence="4">
    <location>
        <begin position="552"/>
        <end position="578"/>
    </location>
</feature>
<evidence type="ECO:0000313" key="6">
    <source>
        <dbReference type="EMBL" id="MBC8628379.1"/>
    </source>
</evidence>
<dbReference type="Pfam" id="PF16326">
    <property type="entry name" value="ABC_tran_CTD"/>
    <property type="match status" value="1"/>
</dbReference>
<dbReference type="InterPro" id="IPR032524">
    <property type="entry name" value="ABC_tran_C"/>
</dbReference>
<keyword evidence="7" id="KW-1185">Reference proteome</keyword>
<protein>
    <submittedName>
        <fullName evidence="6">ATP-binding cassette domain-containing protein</fullName>
    </submittedName>
</protein>
<evidence type="ECO:0000256" key="2">
    <source>
        <dbReference type="ARBA" id="ARBA00022840"/>
    </source>
</evidence>
<dbReference type="PROSITE" id="PS50893">
    <property type="entry name" value="ABC_TRANSPORTER_2"/>
    <property type="match status" value="2"/>
</dbReference>
<dbReference type="Pfam" id="PF00005">
    <property type="entry name" value="ABC_tran"/>
    <property type="match status" value="2"/>
</dbReference>
<feature type="domain" description="ABC transporter" evidence="5">
    <location>
        <begin position="328"/>
        <end position="541"/>
    </location>
</feature>
<sequence>MILACQNIEKSFGGVTLIQNASFHIEDHEKAAMVGINGAGKTTLLRIIMQELPTDKGEVILAKGKRIGYLAQHQDLDTDLTIYDSLLQVKQHILDMELQMREIEKQMKYAKADELERLMDTYSRLTHNFELENGYAYKSELTGVLKGLGFAESDFSKLVSTLSGGQKTRVALGRLLLSKPDIVLLDEPTNHLDMDSISWLETYLLNYAGAVLIVSHDRYFLDKIVSKVIEINNGKVSSFSGNYSAYSEKKAMLRKEAYQAYMNQQQEIKHQEEVITKLKQFNREKSIRRAESREKMLDKMEVLEKPSELNASMKIRLEPKITSGNDVLDVKDLSKSFPNLPLFSDLSFSVKRGERVAIIGNNGTGKTTILKILNGVIPADSGTFTLGSKVHIGYYDQEHHVLHMEKTIFEEISDDYPKLTNTEIRNLLAAFLFTGDDVFKQISSLSGGERGRVSLAKLMLSEANFLILDEPTNHLDIVSKEILEEALNNYTGTVLYVSHDRYFINKTATRILDLTNHNLVNYIGNYDYYMEKREELTKIYAPDIQEETIAVQTESSNKSDWKQQKEEQAQKRKRENDLKKTEAEIEKLELRDSEIDEEMSKPEVAVDVAKCVALSNEKAEITLKLEELYEKWEELA</sequence>
<dbReference type="NCBIfam" id="NF000355">
    <property type="entry name" value="ribo_prot_ABC_F"/>
    <property type="match status" value="1"/>
</dbReference>
<dbReference type="SMART" id="SM00382">
    <property type="entry name" value="AAA"/>
    <property type="match status" value="2"/>
</dbReference>
<dbReference type="RefSeq" id="WP_187558500.1">
    <property type="nucleotide sequence ID" value="NZ_JACRTP010000002.1"/>
</dbReference>
<feature type="domain" description="ABC transporter" evidence="5">
    <location>
        <begin position="3"/>
        <end position="258"/>
    </location>
</feature>
<dbReference type="Gene3D" id="1.10.287.380">
    <property type="entry name" value="Valyl-tRNA synthetase, C-terminal domain"/>
    <property type="match status" value="1"/>
</dbReference>
<proteinExistence type="predicted"/>
<reference evidence="6 7" key="1">
    <citation type="submission" date="2020-08" db="EMBL/GenBank/DDBJ databases">
        <title>Genome public.</title>
        <authorList>
            <person name="Liu C."/>
            <person name="Sun Q."/>
        </authorList>
    </citation>
    <scope>NUCLEOTIDE SEQUENCE [LARGE SCALE GENOMIC DNA]</scope>
    <source>
        <strain evidence="6 7">3_YM_SP_D4_24.mj</strain>
    </source>
</reference>
<evidence type="ECO:0000259" key="5">
    <source>
        <dbReference type="PROSITE" id="PS50893"/>
    </source>
</evidence>
<evidence type="ECO:0000313" key="7">
    <source>
        <dbReference type="Proteomes" id="UP000661649"/>
    </source>
</evidence>
<accession>A0ABR7PAG7</accession>
<dbReference type="Pfam" id="PF12848">
    <property type="entry name" value="ABC_tran_Xtn"/>
    <property type="match status" value="1"/>
</dbReference>
<dbReference type="InterPro" id="IPR003439">
    <property type="entry name" value="ABC_transporter-like_ATP-bd"/>
</dbReference>
<gene>
    <name evidence="6" type="ORF">H8712_07065</name>
</gene>
<name>A0ABR7PAG7_9FIRM</name>
<dbReference type="PROSITE" id="PS00211">
    <property type="entry name" value="ABC_TRANSPORTER_1"/>
    <property type="match status" value="1"/>
</dbReference>
<dbReference type="CDD" id="cd03221">
    <property type="entry name" value="ABCF_EF-3"/>
    <property type="match status" value="2"/>
</dbReference>
<dbReference type="InterPro" id="IPR027417">
    <property type="entry name" value="P-loop_NTPase"/>
</dbReference>
<dbReference type="InterPro" id="IPR003593">
    <property type="entry name" value="AAA+_ATPase"/>
</dbReference>
<keyword evidence="1" id="KW-0547">Nucleotide-binding</keyword>
<evidence type="ECO:0000256" key="4">
    <source>
        <dbReference type="SAM" id="MobiDB-lite"/>
    </source>
</evidence>
<dbReference type="SUPFAM" id="SSF52540">
    <property type="entry name" value="P-loop containing nucleoside triphosphate hydrolases"/>
    <property type="match status" value="2"/>
</dbReference>
<dbReference type="GO" id="GO:0005524">
    <property type="term" value="F:ATP binding"/>
    <property type="evidence" value="ECO:0007669"/>
    <property type="project" value="UniProtKB-KW"/>
</dbReference>
<dbReference type="InterPro" id="IPR032781">
    <property type="entry name" value="ABC_tran_Xtn"/>
</dbReference>
<dbReference type="Proteomes" id="UP000661649">
    <property type="component" value="Unassembled WGS sequence"/>
</dbReference>
<dbReference type="Gene3D" id="3.40.50.300">
    <property type="entry name" value="P-loop containing nucleotide triphosphate hydrolases"/>
    <property type="match status" value="2"/>
</dbReference>
<dbReference type="PANTHER" id="PTHR42855">
    <property type="entry name" value="ABC TRANSPORTER ATP-BINDING SUBUNIT"/>
    <property type="match status" value="1"/>
</dbReference>
<dbReference type="InterPro" id="IPR051309">
    <property type="entry name" value="ABCF_ATPase"/>
</dbReference>
<dbReference type="InterPro" id="IPR017871">
    <property type="entry name" value="ABC_transporter-like_CS"/>
</dbReference>
<dbReference type="InterPro" id="IPR037118">
    <property type="entry name" value="Val-tRNA_synth_C_sf"/>
</dbReference>
<dbReference type="EMBL" id="JACRTP010000002">
    <property type="protein sequence ID" value="MBC8628379.1"/>
    <property type="molecule type" value="Genomic_DNA"/>
</dbReference>
<evidence type="ECO:0000256" key="1">
    <source>
        <dbReference type="ARBA" id="ARBA00022741"/>
    </source>
</evidence>
<evidence type="ECO:0000256" key="3">
    <source>
        <dbReference type="SAM" id="Coils"/>
    </source>
</evidence>
<dbReference type="PANTHER" id="PTHR42855:SF2">
    <property type="entry name" value="DRUG RESISTANCE ABC TRANSPORTER,ATP-BINDING PROTEIN"/>
    <property type="match status" value="1"/>
</dbReference>
<feature type="coiled-coil region" evidence="3">
    <location>
        <begin position="86"/>
        <end position="113"/>
    </location>
</feature>
<keyword evidence="3" id="KW-0175">Coiled coil</keyword>
<organism evidence="6 7">
    <name type="scientific">Blautia stercoris</name>
    <dbReference type="NCBI Taxonomy" id="871664"/>
    <lineage>
        <taxon>Bacteria</taxon>
        <taxon>Bacillati</taxon>
        <taxon>Bacillota</taxon>
        <taxon>Clostridia</taxon>
        <taxon>Lachnospirales</taxon>
        <taxon>Lachnospiraceae</taxon>
        <taxon>Blautia</taxon>
    </lineage>
</organism>
<comment type="caution">
    <text evidence="6">The sequence shown here is derived from an EMBL/GenBank/DDBJ whole genome shotgun (WGS) entry which is preliminary data.</text>
</comment>
<feature type="compositionally biased region" description="Basic and acidic residues" evidence="4">
    <location>
        <begin position="557"/>
        <end position="578"/>
    </location>
</feature>
<keyword evidence="2 6" id="KW-0067">ATP-binding</keyword>